<reference evidence="2 3" key="1">
    <citation type="submission" date="2016-10" db="EMBL/GenBank/DDBJ databases">
        <authorList>
            <person name="de Groot N.N."/>
        </authorList>
    </citation>
    <scope>NUCLEOTIDE SEQUENCE [LARGE SCALE GENOMIC DNA]</scope>
    <source>
        <strain evidence="2 3">R-24608</strain>
    </source>
</reference>
<keyword evidence="1" id="KW-0732">Signal</keyword>
<evidence type="ECO:0008006" key="4">
    <source>
        <dbReference type="Google" id="ProtNLM"/>
    </source>
</evidence>
<dbReference type="AlphaFoldDB" id="A0A1I7H6Y4"/>
<organism evidence="2 3">
    <name type="scientific">Paenacidovorax caeni</name>
    <dbReference type="NCBI Taxonomy" id="343013"/>
    <lineage>
        <taxon>Bacteria</taxon>
        <taxon>Pseudomonadati</taxon>
        <taxon>Pseudomonadota</taxon>
        <taxon>Betaproteobacteria</taxon>
        <taxon>Burkholderiales</taxon>
        <taxon>Comamonadaceae</taxon>
        <taxon>Paenacidovorax</taxon>
    </lineage>
</organism>
<dbReference type="STRING" id="343013.SAMN04489707_10098"/>
<gene>
    <name evidence="2" type="ORF">SAMN04489707_10098</name>
</gene>
<feature type="chain" id="PRO_5010304306" description="Lipoprotein" evidence="1">
    <location>
        <begin position="23"/>
        <end position="182"/>
    </location>
</feature>
<keyword evidence="3" id="KW-1185">Reference proteome</keyword>
<feature type="signal peptide" evidence="1">
    <location>
        <begin position="1"/>
        <end position="22"/>
    </location>
</feature>
<dbReference type="Proteomes" id="UP000183656">
    <property type="component" value="Unassembled WGS sequence"/>
</dbReference>
<proteinExistence type="predicted"/>
<evidence type="ECO:0000313" key="2">
    <source>
        <dbReference type="EMBL" id="SFU56467.1"/>
    </source>
</evidence>
<sequence>MGTLFHCAALFIAALLCGCATTTTVTTAPAGQAPVCQPESKLKATVLWQTRWRADQKDVPQREAAAARGMADFFAGAACFPTTTVARADADHPAFTVPPGSDMLLVLTVRELGPTVKLLSSAALIEGGTEVAVDVARYVPGGSAPDRQFSIHWRSGGPGVVKGVQSLPADLAAALRAGLQAR</sequence>
<name>A0A1I7H6Y4_9BURK</name>
<evidence type="ECO:0000256" key="1">
    <source>
        <dbReference type="SAM" id="SignalP"/>
    </source>
</evidence>
<evidence type="ECO:0000313" key="3">
    <source>
        <dbReference type="Proteomes" id="UP000183656"/>
    </source>
</evidence>
<protein>
    <recommendedName>
        <fullName evidence="4">Lipoprotein</fullName>
    </recommendedName>
</protein>
<dbReference type="EMBL" id="FPBX01000009">
    <property type="protein sequence ID" value="SFU56467.1"/>
    <property type="molecule type" value="Genomic_DNA"/>
</dbReference>
<accession>A0A1I7H6Y4</accession>